<dbReference type="OrthoDB" id="694021at2759"/>
<accession>A0A5J9SQ34</accession>
<evidence type="ECO:0000313" key="3">
    <source>
        <dbReference type="EMBL" id="TVU01105.1"/>
    </source>
</evidence>
<sequence>YSHSSVLVSAGDDDDGRKKRGRTILKHIWDLPEGRKIVVNCNPLGQPIGKEGGILGKFLGTVARNGGYCPLDVNDWRNVKKNGGAETILQFIKALSEKNKISCGMRKTSHTADTKSYARWAEDLRQDDPEKKMPHRAKVFLATHKNRDKETNEHVAQLENIIDEHPELAETMRGKLHGRVTHYTKYLGKRNQDKYMAWDCFRSQSKVQCNLASQKNLLGEQDDETIKERHGAEENTNNDVDLFLSNQKRHDDANCKELSLEEGESSSPPFPADDDAQPEMSKRHGGAFEHTTSMTQNEVAGNRTTSRGTSKYICPRIKVGSVVLLKTAKYPNKETVAYATILSSNPEVEVGGVKIGNQFYKVRVNHVVSENEPLVRPMTGYRILGDVHAKGVPIAWPSIFVEMING</sequence>
<proteinExistence type="predicted"/>
<dbReference type="Gramene" id="TVU01105">
    <property type="protein sequence ID" value="TVU01105"/>
    <property type="gene ID" value="EJB05_53463"/>
</dbReference>
<feature type="domain" description="Transposase Tnp1/En/Spm-like" evidence="2">
    <location>
        <begin position="325"/>
        <end position="386"/>
    </location>
</feature>
<dbReference type="Pfam" id="PF03017">
    <property type="entry name" value="Transposase_23"/>
    <property type="match status" value="1"/>
</dbReference>
<organism evidence="3 4">
    <name type="scientific">Eragrostis curvula</name>
    <name type="common">weeping love grass</name>
    <dbReference type="NCBI Taxonomy" id="38414"/>
    <lineage>
        <taxon>Eukaryota</taxon>
        <taxon>Viridiplantae</taxon>
        <taxon>Streptophyta</taxon>
        <taxon>Embryophyta</taxon>
        <taxon>Tracheophyta</taxon>
        <taxon>Spermatophyta</taxon>
        <taxon>Magnoliopsida</taxon>
        <taxon>Liliopsida</taxon>
        <taxon>Poales</taxon>
        <taxon>Poaceae</taxon>
        <taxon>PACMAD clade</taxon>
        <taxon>Chloridoideae</taxon>
        <taxon>Eragrostideae</taxon>
        <taxon>Eragrostidinae</taxon>
        <taxon>Eragrostis</taxon>
    </lineage>
</organism>
<dbReference type="EMBL" id="RWGY01000489">
    <property type="protein sequence ID" value="TVU01105.1"/>
    <property type="molecule type" value="Genomic_DNA"/>
</dbReference>
<feature type="non-terminal residue" evidence="3">
    <location>
        <position position="1"/>
    </location>
</feature>
<dbReference type="Proteomes" id="UP000324897">
    <property type="component" value="Unassembled WGS sequence"/>
</dbReference>
<protein>
    <recommendedName>
        <fullName evidence="2">Transposase Tnp1/En/Spm-like domain-containing protein</fullName>
    </recommendedName>
</protein>
<dbReference type="InterPro" id="IPR004252">
    <property type="entry name" value="Probable_transposase_24"/>
</dbReference>
<evidence type="ECO:0000256" key="1">
    <source>
        <dbReference type="SAM" id="MobiDB-lite"/>
    </source>
</evidence>
<dbReference type="PANTHER" id="PTHR33144">
    <property type="entry name" value="OS10G0409366 PROTEIN-RELATED"/>
    <property type="match status" value="1"/>
</dbReference>
<gene>
    <name evidence="3" type="ORF">EJB05_53463</name>
</gene>
<dbReference type="InterPro" id="IPR004264">
    <property type="entry name" value="Transposase_23"/>
</dbReference>
<dbReference type="Pfam" id="PF03004">
    <property type="entry name" value="Transposase_24"/>
    <property type="match status" value="1"/>
</dbReference>
<feature type="compositionally biased region" description="Polar residues" evidence="1">
    <location>
        <begin position="290"/>
        <end position="307"/>
    </location>
</feature>
<feature type="region of interest" description="Disordered" evidence="1">
    <location>
        <begin position="253"/>
        <end position="307"/>
    </location>
</feature>
<evidence type="ECO:0000259" key="2">
    <source>
        <dbReference type="Pfam" id="PF03017"/>
    </source>
</evidence>
<comment type="caution">
    <text evidence="3">The sequence shown here is derived from an EMBL/GenBank/DDBJ whole genome shotgun (WGS) entry which is preliminary data.</text>
</comment>
<reference evidence="3 4" key="1">
    <citation type="journal article" date="2019" name="Sci. Rep.">
        <title>A high-quality genome of Eragrostis curvula grass provides insights into Poaceae evolution and supports new strategies to enhance forage quality.</title>
        <authorList>
            <person name="Carballo J."/>
            <person name="Santos B.A.C.M."/>
            <person name="Zappacosta D."/>
            <person name="Garbus I."/>
            <person name="Selva J.P."/>
            <person name="Gallo C.A."/>
            <person name="Diaz A."/>
            <person name="Albertini E."/>
            <person name="Caccamo M."/>
            <person name="Echenique V."/>
        </authorList>
    </citation>
    <scope>NUCLEOTIDE SEQUENCE [LARGE SCALE GENOMIC DNA]</scope>
    <source>
        <strain evidence="4">cv. Victoria</strain>
        <tissue evidence="3">Leaf</tissue>
    </source>
</reference>
<dbReference type="PANTHER" id="PTHR33144:SF53">
    <property type="entry name" value="TRANSPOSASE TNP1_EN_SPM-LIKE DOMAIN-CONTAINING PROTEIN"/>
    <property type="match status" value="1"/>
</dbReference>
<name>A0A5J9SQ34_9POAL</name>
<dbReference type="AlphaFoldDB" id="A0A5J9SQ34"/>
<evidence type="ECO:0000313" key="4">
    <source>
        <dbReference type="Proteomes" id="UP000324897"/>
    </source>
</evidence>
<keyword evidence="4" id="KW-1185">Reference proteome</keyword>